<gene>
    <name evidence="3" type="ORF">P280DRAFT_179581</name>
</gene>
<dbReference type="AlphaFoldDB" id="A0A6A6SEC5"/>
<dbReference type="OrthoDB" id="433474at2759"/>
<dbReference type="InterPro" id="IPR050300">
    <property type="entry name" value="GDXG_lipolytic_enzyme"/>
</dbReference>
<keyword evidence="4" id="KW-1185">Reference proteome</keyword>
<dbReference type="Pfam" id="PF07859">
    <property type="entry name" value="Abhydrolase_3"/>
    <property type="match status" value="2"/>
</dbReference>
<evidence type="ECO:0000256" key="1">
    <source>
        <dbReference type="ARBA" id="ARBA00022801"/>
    </source>
</evidence>
<dbReference type="GO" id="GO:0016787">
    <property type="term" value="F:hydrolase activity"/>
    <property type="evidence" value="ECO:0007669"/>
    <property type="project" value="UniProtKB-KW"/>
</dbReference>
<dbReference type="InterPro" id="IPR013094">
    <property type="entry name" value="AB_hydrolase_3"/>
</dbReference>
<sequence>MPGNRPRWMLHIQAQFWRVLMGIGMFLHKLARPLPPSPSFTRTIDATVSPLKGKFKLHFYVPKDYNRRKKLKGGKRYPCVINFHGGGFCLGTATDDARWAGVVVDQVGAIVVSVAYRLAPEFPFPTAVEDGADAILYLAQQAEELYLDSSRFAISGFSSGGNMSFTVPLCLQGELLDRTPSGAKIQNPERKGSVPAINILAPPPIGPTNPASQTPNSSRVPLVRQRSKIDRIQALRTTGISTLSLVSSYKDGGAVSVATEGSSAEAKIRGIVSFYPPTDYTQTRAQRRATCSRTDHQLPAVFTELFDDSYLQPPSLDLSHPWLSPGVAPNPMLTALPDDIVMFCCEWDMLLAEGETFRDKLKGELGKRVHYHCVPGVPHGWDKAPNPLRESPGAREQYGVACRELRRMFEIEDERGSQEAV</sequence>
<protein>
    <submittedName>
        <fullName evidence="3">Esteras-like protein</fullName>
    </submittedName>
</protein>
<evidence type="ECO:0000313" key="3">
    <source>
        <dbReference type="EMBL" id="KAF2644768.1"/>
    </source>
</evidence>
<dbReference type="SUPFAM" id="SSF53474">
    <property type="entry name" value="alpha/beta-Hydrolases"/>
    <property type="match status" value="1"/>
</dbReference>
<evidence type="ECO:0000313" key="4">
    <source>
        <dbReference type="Proteomes" id="UP000799753"/>
    </source>
</evidence>
<dbReference type="PANTHER" id="PTHR48081:SF8">
    <property type="entry name" value="ALPHA_BETA HYDROLASE FOLD-3 DOMAIN-CONTAINING PROTEIN-RELATED"/>
    <property type="match status" value="1"/>
</dbReference>
<feature type="domain" description="Alpha/beta hydrolase fold-3" evidence="2">
    <location>
        <begin position="80"/>
        <end position="173"/>
    </location>
</feature>
<dbReference type="EMBL" id="MU006778">
    <property type="protein sequence ID" value="KAF2644768.1"/>
    <property type="molecule type" value="Genomic_DNA"/>
</dbReference>
<reference evidence="3" key="1">
    <citation type="journal article" date="2020" name="Stud. Mycol.">
        <title>101 Dothideomycetes genomes: a test case for predicting lifestyles and emergence of pathogens.</title>
        <authorList>
            <person name="Haridas S."/>
            <person name="Albert R."/>
            <person name="Binder M."/>
            <person name="Bloem J."/>
            <person name="Labutti K."/>
            <person name="Salamov A."/>
            <person name="Andreopoulos B."/>
            <person name="Baker S."/>
            <person name="Barry K."/>
            <person name="Bills G."/>
            <person name="Bluhm B."/>
            <person name="Cannon C."/>
            <person name="Castanera R."/>
            <person name="Culley D."/>
            <person name="Daum C."/>
            <person name="Ezra D."/>
            <person name="Gonzalez J."/>
            <person name="Henrissat B."/>
            <person name="Kuo A."/>
            <person name="Liang C."/>
            <person name="Lipzen A."/>
            <person name="Lutzoni F."/>
            <person name="Magnuson J."/>
            <person name="Mondo S."/>
            <person name="Nolan M."/>
            <person name="Ohm R."/>
            <person name="Pangilinan J."/>
            <person name="Park H.-J."/>
            <person name="Ramirez L."/>
            <person name="Alfaro M."/>
            <person name="Sun H."/>
            <person name="Tritt A."/>
            <person name="Yoshinaga Y."/>
            <person name="Zwiers L.-H."/>
            <person name="Turgeon B."/>
            <person name="Goodwin S."/>
            <person name="Spatafora J."/>
            <person name="Crous P."/>
            <person name="Grigoriev I."/>
        </authorList>
    </citation>
    <scope>NUCLEOTIDE SEQUENCE</scope>
    <source>
        <strain evidence="3">CBS 473.64</strain>
    </source>
</reference>
<dbReference type="Proteomes" id="UP000799753">
    <property type="component" value="Unassembled WGS sequence"/>
</dbReference>
<dbReference type="InterPro" id="IPR029058">
    <property type="entry name" value="AB_hydrolase_fold"/>
</dbReference>
<keyword evidence="1" id="KW-0378">Hydrolase</keyword>
<feature type="domain" description="Alpha/beta hydrolase fold-3" evidence="2">
    <location>
        <begin position="263"/>
        <end position="381"/>
    </location>
</feature>
<organism evidence="3 4">
    <name type="scientific">Massarina eburnea CBS 473.64</name>
    <dbReference type="NCBI Taxonomy" id="1395130"/>
    <lineage>
        <taxon>Eukaryota</taxon>
        <taxon>Fungi</taxon>
        <taxon>Dikarya</taxon>
        <taxon>Ascomycota</taxon>
        <taxon>Pezizomycotina</taxon>
        <taxon>Dothideomycetes</taxon>
        <taxon>Pleosporomycetidae</taxon>
        <taxon>Pleosporales</taxon>
        <taxon>Massarineae</taxon>
        <taxon>Massarinaceae</taxon>
        <taxon>Massarina</taxon>
    </lineage>
</organism>
<evidence type="ECO:0000259" key="2">
    <source>
        <dbReference type="Pfam" id="PF07859"/>
    </source>
</evidence>
<name>A0A6A6SEC5_9PLEO</name>
<dbReference type="Gene3D" id="3.40.50.1820">
    <property type="entry name" value="alpha/beta hydrolase"/>
    <property type="match status" value="2"/>
</dbReference>
<dbReference type="PANTHER" id="PTHR48081">
    <property type="entry name" value="AB HYDROLASE SUPERFAMILY PROTEIN C4A8.06C"/>
    <property type="match status" value="1"/>
</dbReference>
<proteinExistence type="predicted"/>
<accession>A0A6A6SEC5</accession>